<dbReference type="EMBL" id="MU842884">
    <property type="protein sequence ID" value="KAK2028086.1"/>
    <property type="molecule type" value="Genomic_DNA"/>
</dbReference>
<dbReference type="Proteomes" id="UP001232148">
    <property type="component" value="Unassembled WGS sequence"/>
</dbReference>
<keyword evidence="2" id="KW-1185">Reference proteome</keyword>
<protein>
    <submittedName>
        <fullName evidence="1">Uncharacterized protein</fullName>
    </submittedName>
</protein>
<evidence type="ECO:0000313" key="1">
    <source>
        <dbReference type="EMBL" id="KAK2028086.1"/>
    </source>
</evidence>
<organism evidence="1 2">
    <name type="scientific">Colletotrichum zoysiae</name>
    <dbReference type="NCBI Taxonomy" id="1216348"/>
    <lineage>
        <taxon>Eukaryota</taxon>
        <taxon>Fungi</taxon>
        <taxon>Dikarya</taxon>
        <taxon>Ascomycota</taxon>
        <taxon>Pezizomycotina</taxon>
        <taxon>Sordariomycetes</taxon>
        <taxon>Hypocreomycetidae</taxon>
        <taxon>Glomerellales</taxon>
        <taxon>Glomerellaceae</taxon>
        <taxon>Colletotrichum</taxon>
        <taxon>Colletotrichum graminicola species complex</taxon>
    </lineage>
</organism>
<comment type="caution">
    <text evidence="1">The sequence shown here is derived from an EMBL/GenBank/DDBJ whole genome shotgun (WGS) entry which is preliminary data.</text>
</comment>
<name>A0AAD9HH68_9PEZI</name>
<proteinExistence type="predicted"/>
<gene>
    <name evidence="1" type="ORF">LX32DRAFT_414547</name>
</gene>
<dbReference type="AlphaFoldDB" id="A0AAD9HH68"/>
<sequence length="126" mass="13587">MHTHPISVCHPPMHLPCPTHTPLHHALKDPRLPNPGFLLSTACCSSQLSLIDPLSLSPSLTRTHSLARCLDSPSPIHQHCPGLCVVVLTVLLPITSQVLNTLPSSHLKPAYAHPAHICQKATNSHP</sequence>
<accession>A0AAD9HH68</accession>
<reference evidence="1" key="1">
    <citation type="submission" date="2021-06" db="EMBL/GenBank/DDBJ databases">
        <title>Comparative genomics, transcriptomics and evolutionary studies reveal genomic signatures of adaptation to plant cell wall in hemibiotrophic fungi.</title>
        <authorList>
            <consortium name="DOE Joint Genome Institute"/>
            <person name="Baroncelli R."/>
            <person name="Diaz J.F."/>
            <person name="Benocci T."/>
            <person name="Peng M."/>
            <person name="Battaglia E."/>
            <person name="Haridas S."/>
            <person name="Andreopoulos W."/>
            <person name="Labutti K."/>
            <person name="Pangilinan J."/>
            <person name="Floch G.L."/>
            <person name="Makela M.R."/>
            <person name="Henrissat B."/>
            <person name="Grigoriev I.V."/>
            <person name="Crouch J.A."/>
            <person name="De Vries R.P."/>
            <person name="Sukno S.A."/>
            <person name="Thon M.R."/>
        </authorList>
    </citation>
    <scope>NUCLEOTIDE SEQUENCE</scope>
    <source>
        <strain evidence="1">MAFF235873</strain>
    </source>
</reference>
<evidence type="ECO:0000313" key="2">
    <source>
        <dbReference type="Proteomes" id="UP001232148"/>
    </source>
</evidence>